<dbReference type="InterPro" id="IPR006697">
    <property type="entry name" value="RecC"/>
</dbReference>
<dbReference type="InterPro" id="IPR027417">
    <property type="entry name" value="P-loop_NTPase"/>
</dbReference>
<keyword evidence="14" id="KW-1185">Reference proteome</keyword>
<dbReference type="EMBL" id="VOLR01000002">
    <property type="protein sequence ID" value="TWX62500.1"/>
    <property type="molecule type" value="Genomic_DNA"/>
</dbReference>
<evidence type="ECO:0000256" key="3">
    <source>
        <dbReference type="ARBA" id="ARBA00022763"/>
    </source>
</evidence>
<keyword evidence="6 10" id="KW-0269">Exonuclease</keyword>
<dbReference type="Gene3D" id="3.40.50.10930">
    <property type="match status" value="1"/>
</dbReference>
<dbReference type="InterPro" id="IPR041500">
    <property type="entry name" value="RecC_C"/>
</dbReference>
<evidence type="ECO:0000256" key="7">
    <source>
        <dbReference type="ARBA" id="ARBA00022840"/>
    </source>
</evidence>
<dbReference type="Gene3D" id="3.40.50.300">
    <property type="entry name" value="P-loop containing nucleotide triphosphate hydrolases"/>
    <property type="match status" value="2"/>
</dbReference>
<dbReference type="Pfam" id="PF04257">
    <property type="entry name" value="Exonuc_V_gamma"/>
    <property type="match status" value="1"/>
</dbReference>
<evidence type="ECO:0000256" key="1">
    <source>
        <dbReference type="ARBA" id="ARBA00022722"/>
    </source>
</evidence>
<proteinExistence type="inferred from homology"/>
<keyword evidence="1 10" id="KW-0540">Nuclease</keyword>
<organism evidence="13 15">
    <name type="scientific">Colwellia hornerae</name>
    <dbReference type="NCBI Taxonomy" id="89402"/>
    <lineage>
        <taxon>Bacteria</taxon>
        <taxon>Pseudomonadati</taxon>
        <taxon>Pseudomonadota</taxon>
        <taxon>Gammaproteobacteria</taxon>
        <taxon>Alteromonadales</taxon>
        <taxon>Colwelliaceae</taxon>
        <taxon>Colwellia</taxon>
    </lineage>
</organism>
<evidence type="ECO:0000313" key="14">
    <source>
        <dbReference type="Proteomes" id="UP000321525"/>
    </source>
</evidence>
<comment type="subunit">
    <text evidence="10">Heterotrimer of RecB, RecC and RecD. All subunits contribute to DNA-binding.</text>
</comment>
<dbReference type="GO" id="GO:0005524">
    <property type="term" value="F:ATP binding"/>
    <property type="evidence" value="ECO:0007669"/>
    <property type="project" value="UniProtKB-UniRule"/>
</dbReference>
<dbReference type="PANTHER" id="PTHR30591">
    <property type="entry name" value="RECBCD ENZYME SUBUNIT RECC"/>
    <property type="match status" value="1"/>
</dbReference>
<accession>A0A5C6Q888</accession>
<dbReference type="AlphaFoldDB" id="A0A5C6Q888"/>
<name>A0A5C6Q888_9GAMM</name>
<dbReference type="HAMAP" id="MF_01486">
    <property type="entry name" value="RecC"/>
    <property type="match status" value="1"/>
</dbReference>
<evidence type="ECO:0000313" key="12">
    <source>
        <dbReference type="EMBL" id="TWX62500.1"/>
    </source>
</evidence>
<dbReference type="GO" id="GO:0009338">
    <property type="term" value="C:exodeoxyribonuclease V complex"/>
    <property type="evidence" value="ECO:0007669"/>
    <property type="project" value="InterPro"/>
</dbReference>
<reference evidence="13 15" key="1">
    <citation type="submission" date="2019-07" db="EMBL/GenBank/DDBJ databases">
        <title>Genomes of sea-ice associated Colwellia species.</title>
        <authorList>
            <person name="Bowman J.P."/>
        </authorList>
    </citation>
    <scope>NUCLEOTIDE SEQUENCE [LARGE SCALE GENOMIC DNA]</scope>
    <source>
        <strain evidence="12 14">ACAM 607</strain>
        <strain evidence="13 15">IC036</strain>
    </source>
</reference>
<dbReference type="PANTHER" id="PTHR30591:SF1">
    <property type="entry name" value="RECBCD ENZYME SUBUNIT RECC"/>
    <property type="match status" value="1"/>
</dbReference>
<evidence type="ECO:0000256" key="10">
    <source>
        <dbReference type="HAMAP-Rule" id="MF_01486"/>
    </source>
</evidence>
<keyword evidence="2 10" id="KW-0547">Nucleotide-binding</keyword>
<comment type="miscellaneous">
    <text evidence="10">In the RecBCD complex, RecB has a slow 3'-5' helicase, an exonuclease activity and loads RecA onto ssDNA, RecD has a fast 5'-3' helicase activity, while RecC stimulates the ATPase and processivity of the RecB helicase and contributes to recognition of the Chi site.</text>
</comment>
<keyword evidence="3 10" id="KW-0227">DNA damage</keyword>
<evidence type="ECO:0000256" key="6">
    <source>
        <dbReference type="ARBA" id="ARBA00022839"/>
    </source>
</evidence>
<evidence type="ECO:0000256" key="9">
    <source>
        <dbReference type="ARBA" id="ARBA00023204"/>
    </source>
</evidence>
<dbReference type="Proteomes" id="UP000321525">
    <property type="component" value="Unassembled WGS sequence"/>
</dbReference>
<sequence length="1144" mass="130499">MENLLALLDKIQQVSPLPIFSQEMIVVQNAGMQHWLNMSLAQQRGISMNISYALPSQFLWKLVRSMASDEDVPEQSPFSREVLSWRIDELLGSAVVIQDPDFSSASQYWLGATIDEDHPADNTDADSVTIKQDNPSIFTEQQTLKRYQLACQLADLYEQYLIFRPQWINDWHQGKTSPSFAGKEQVLAVEQWQAKLWQLLTQEQSYNPLELVNKAIENIVSKKHLLPPRLSFFGINAMAPMWLSFIEAISAHLDVHFFHLNPCFDYWGDIQSEKQAINLLSKWVVGHNDITVNVGNPLLANLGQQGREFMALLNDYSTVNIDVFDAVEQSDEAENISVLHQVQQDILTLTDQRSTAKNQQDNSIVFASAHSALREVQGLHDWLLHQFNDDKTLTPKDVLVMCPQVEQYAPYVSAVFARGWQDIADKIPPLPCSIADRVSKDAEPVVAAFTQLLSLPDSRFQVSQIIGMLRLPAMQNKFSISLEELDKMSAWLEQACVHWGVDQQHKQQVLHSIDVNNAFTWQQGLSRLMRGFAFSDSPMYVDEQLYLPDVEGNDAILLGKLMLIIEQLQHFSQHLGQEKSASQWQQFLLTMLNSLFEVTDETAFNVIDQAIGALAEYCQHANYQPNISLSVVRDFLTNHFSQPDPGRQFMVGQITFCSMLPMRSIPFKVIAILGLNDGEFPRQRQPLGFDLMASSKSELGDRSRRGDDRYLFLEAIISARQSLYLSYQGRNIRNNNEKQPSVVLKELMEYLEAGYGWQLHNSEIGNEENGNGDRSSDIKQLPMQAFSEHNYFGQLKSFDPNWLKLKAAKKAQQSNALLLPLATTTDDEPQVVDINQLIRFFQHPAKAFAQQHLQLFFENRETQLDDTEPFSENFLQSYLLRQQLLALYLVGSSEDEICSAVSAAGVSGVFPDLPSTHDSLERWREDSETFSEFIQSQLTTDSLAITFINTELDVALSDNSHFTLSANFPVQADCLMFYRSSSAKGKDLFGLYLHQIIMQCWQENTASLNATHLTEEQNMLAQVKVTKGFYFDTKNQKPTQYRFSKIDNAQAQLAFIVETYLKGQQQALLLNTELIEKFFKAKAFSQNSFEKLWSDSGGMLSVVKPLGQDPYMHYFWQQCPEFSEHQSTFTKLYQPMWQAQEQIK</sequence>
<evidence type="ECO:0000256" key="2">
    <source>
        <dbReference type="ARBA" id="ARBA00022741"/>
    </source>
</evidence>
<comment type="function">
    <text evidence="10">A helicase/nuclease that prepares dsDNA breaks (DSB) for recombinational DNA repair. Binds to DSBs and unwinds DNA via a highly rapid and processive ATP-dependent bidirectional helicase activity. Unwinds dsDNA until it encounters a Chi (crossover hotspot instigator) sequence from the 3' direction. Cuts ssDNA a few nucleotides 3' to the Chi site. The properties and activities of the enzyme are changed at Chi. The Chi-altered holoenzyme produces a long 3'-ssDNA overhang and facilitates RecA-binding to the ssDNA for homologous DNA recombination and repair. Holoenzyme degrades any linearized DNA that is unable to undergo homologous recombination. In the holoenzyme this subunit recognizes the wild-type Chi sequence, and when added to isolated RecB increases its ATP-dependent helicase processivity.</text>
</comment>
<keyword evidence="9 10" id="KW-0234">DNA repair</keyword>
<keyword evidence="5 10" id="KW-0347">Helicase</keyword>
<dbReference type="EMBL" id="VOLQ01000026">
    <property type="protein sequence ID" value="TWX65059.1"/>
    <property type="molecule type" value="Genomic_DNA"/>
</dbReference>
<comment type="similarity">
    <text evidence="10">Belongs to the RecC family.</text>
</comment>
<dbReference type="SUPFAM" id="SSF52540">
    <property type="entry name" value="P-loop containing nucleoside triphosphate hydrolases"/>
    <property type="match status" value="2"/>
</dbReference>
<dbReference type="InterPro" id="IPR013986">
    <property type="entry name" value="DExx_box_DNA_helicase_dom_sf"/>
</dbReference>
<evidence type="ECO:0000256" key="5">
    <source>
        <dbReference type="ARBA" id="ARBA00022806"/>
    </source>
</evidence>
<dbReference type="PIRSF" id="PIRSF000980">
    <property type="entry name" value="RecC"/>
    <property type="match status" value="1"/>
</dbReference>
<dbReference type="GO" id="GO:0003678">
    <property type="term" value="F:DNA helicase activity"/>
    <property type="evidence" value="ECO:0007669"/>
    <property type="project" value="UniProtKB-UniRule"/>
</dbReference>
<dbReference type="GO" id="GO:0000724">
    <property type="term" value="P:double-strand break repair via homologous recombination"/>
    <property type="evidence" value="ECO:0007669"/>
    <property type="project" value="UniProtKB-UniRule"/>
</dbReference>
<dbReference type="SUPFAM" id="SSF52980">
    <property type="entry name" value="Restriction endonuclease-like"/>
    <property type="match status" value="1"/>
</dbReference>
<evidence type="ECO:0000313" key="13">
    <source>
        <dbReference type="EMBL" id="TWX65059.1"/>
    </source>
</evidence>
<evidence type="ECO:0000259" key="11">
    <source>
        <dbReference type="Pfam" id="PF17946"/>
    </source>
</evidence>
<dbReference type="Proteomes" id="UP000321917">
    <property type="component" value="Unassembled WGS sequence"/>
</dbReference>
<gene>
    <name evidence="10 13" type="primary">recC</name>
    <name evidence="12" type="ORF">ESZ26_01270</name>
    <name evidence="13" type="ORF">ESZ27_13135</name>
</gene>
<keyword evidence="7 10" id="KW-0067">ATP-binding</keyword>
<dbReference type="GO" id="GO:0003677">
    <property type="term" value="F:DNA binding"/>
    <property type="evidence" value="ECO:0007669"/>
    <property type="project" value="UniProtKB-UniRule"/>
</dbReference>
<dbReference type="OrthoDB" id="9762834at2"/>
<feature type="domain" description="RecC C-terminal" evidence="11">
    <location>
        <begin position="830"/>
        <end position="1081"/>
    </location>
</feature>
<evidence type="ECO:0000256" key="4">
    <source>
        <dbReference type="ARBA" id="ARBA00022801"/>
    </source>
</evidence>
<evidence type="ECO:0000313" key="15">
    <source>
        <dbReference type="Proteomes" id="UP000321917"/>
    </source>
</evidence>
<dbReference type="InterPro" id="IPR011335">
    <property type="entry name" value="Restrct_endonuc-II-like"/>
</dbReference>
<comment type="caution">
    <text evidence="13">The sequence shown here is derived from an EMBL/GenBank/DDBJ whole genome shotgun (WGS) entry which is preliminary data.</text>
</comment>
<dbReference type="GO" id="GO:0008854">
    <property type="term" value="F:exodeoxyribonuclease V activity"/>
    <property type="evidence" value="ECO:0007669"/>
    <property type="project" value="InterPro"/>
</dbReference>
<evidence type="ECO:0000256" key="8">
    <source>
        <dbReference type="ARBA" id="ARBA00023125"/>
    </source>
</evidence>
<keyword evidence="4 10" id="KW-0378">Hydrolase</keyword>
<protein>
    <recommendedName>
        <fullName evidence="10">RecBCD enzyme subunit RecC</fullName>
    </recommendedName>
    <alternativeName>
        <fullName evidence="10">Exonuclease V subunit RecC</fullName>
        <shortName evidence="10">ExoV subunit RecC</shortName>
    </alternativeName>
    <alternativeName>
        <fullName evidence="10">Helicase/nuclease RecBCD subunit RecC</fullName>
    </alternativeName>
</protein>
<dbReference type="NCBIfam" id="TIGR01450">
    <property type="entry name" value="recC"/>
    <property type="match status" value="1"/>
</dbReference>
<dbReference type="Pfam" id="PF17946">
    <property type="entry name" value="RecC_C"/>
    <property type="match status" value="1"/>
</dbReference>
<keyword evidence="8 10" id="KW-0238">DNA-binding</keyword>
<dbReference type="Gene3D" id="1.10.10.160">
    <property type="match status" value="1"/>
</dbReference>